<dbReference type="GO" id="GO:0008270">
    <property type="term" value="F:zinc ion binding"/>
    <property type="evidence" value="ECO:0007669"/>
    <property type="project" value="UniProtKB-KW"/>
</dbReference>
<dbReference type="GO" id="GO:0005634">
    <property type="term" value="C:nucleus"/>
    <property type="evidence" value="ECO:0007669"/>
    <property type="project" value="TreeGrafter"/>
</dbReference>
<dbReference type="InterPro" id="IPR017907">
    <property type="entry name" value="Znf_RING_CS"/>
</dbReference>
<dbReference type="Gene3D" id="3.40.50.10810">
    <property type="entry name" value="Tandem AAA-ATPase domain"/>
    <property type="match status" value="1"/>
</dbReference>
<dbReference type="STRING" id="101127.A0A1X2GG06"/>
<dbReference type="CDD" id="cd18008">
    <property type="entry name" value="DEXDc_SHPRH-like"/>
    <property type="match status" value="1"/>
</dbReference>
<evidence type="ECO:0000256" key="8">
    <source>
        <dbReference type="ARBA" id="ARBA00022840"/>
    </source>
</evidence>
<gene>
    <name evidence="13" type="ORF">DM01DRAFT_255647</name>
</gene>
<dbReference type="InterPro" id="IPR050628">
    <property type="entry name" value="SNF2_RAD54_helicase_TF"/>
</dbReference>
<dbReference type="GO" id="GO:0016787">
    <property type="term" value="F:hydrolase activity"/>
    <property type="evidence" value="ECO:0007669"/>
    <property type="project" value="UniProtKB-KW"/>
</dbReference>
<dbReference type="Pfam" id="PF00271">
    <property type="entry name" value="Helicase_C"/>
    <property type="match status" value="1"/>
</dbReference>
<dbReference type="GO" id="GO:0005524">
    <property type="term" value="F:ATP binding"/>
    <property type="evidence" value="ECO:0007669"/>
    <property type="project" value="UniProtKB-KW"/>
</dbReference>
<keyword evidence="2" id="KW-0479">Metal-binding</keyword>
<dbReference type="Proteomes" id="UP000242146">
    <property type="component" value="Unassembled WGS sequence"/>
</dbReference>
<dbReference type="AlphaFoldDB" id="A0A1X2GG06"/>
<name>A0A1X2GG06_9FUNG</name>
<dbReference type="GO" id="GO:0004386">
    <property type="term" value="F:helicase activity"/>
    <property type="evidence" value="ECO:0007669"/>
    <property type="project" value="UniProtKB-KW"/>
</dbReference>
<dbReference type="Pfam" id="PF00176">
    <property type="entry name" value="SNF2-rel_dom"/>
    <property type="match status" value="1"/>
</dbReference>
<sequence length="682" mass="77044">MGHGGRWTTAKQQDELRKFLATIDMDEAPPPEARVGTPDDLIVHLMEHQKIGLQWMSKQENSINKGGLLADDMGLGKTIQALALIVSRRCSDAVDLDTLQALDAITQGKLNVDERVKIKTTLVVCPIGLMEQWATEIRQKTRNLSVYVYHGSSRKREVSYLAQFDIVISSYSIISMESSPDSEAVSPFAKCIFHRIVLDEAHSIKNRQTKAARACFHLEADYRWCLTATPLQNAVTDFFSLIHFLRIRPYNDWSNFRMEVGNVIRKDTSAMKKLQIIVKGICLRRSKKATIDGQPIINLPERTVHFTHVDFTDDERQFYDILDKNVQQRFNKYLEAGTVMRNYSNVLLLLLRLRQACLHPSLTTIERPDEAATAANAEKLATTVDARVLDRLKAAKEELASVECPICMDTADKPQVIFHCGHILCRECLCSYVNTSTDYDNNNKTCPQCRGQLDTARIIPLQAFLKVHLPDLCEPEPEDTDEEILARAQTYLSSTKIDTMLEILEETREETNGEDKTIIFSQFTSMLDLIQSGLDSKGIKYGRYDGTMSLQNRNRVIRDFYADADMTVLLVSTKCGSLGLNLTMANRVILMDIWWNPALENQAIDRVHRIGQTKDVVVHRIFVNNTVEDRILELQKRKQGIADGALGEGTTKIARLGLQEMMFLFRGNPLPPSDPNSTGASS</sequence>
<dbReference type="PROSITE" id="PS51194">
    <property type="entry name" value="HELICASE_CTER"/>
    <property type="match status" value="1"/>
</dbReference>
<keyword evidence="3" id="KW-0547">Nucleotide-binding</keyword>
<dbReference type="GO" id="GO:0008094">
    <property type="term" value="F:ATP-dependent activity, acting on DNA"/>
    <property type="evidence" value="ECO:0007669"/>
    <property type="project" value="TreeGrafter"/>
</dbReference>
<dbReference type="OrthoDB" id="448448at2759"/>
<dbReference type="Gene3D" id="3.40.50.300">
    <property type="entry name" value="P-loop containing nucleotide triphosphate hydrolases"/>
    <property type="match status" value="1"/>
</dbReference>
<dbReference type="PROSITE" id="PS51192">
    <property type="entry name" value="HELICASE_ATP_BIND_1"/>
    <property type="match status" value="1"/>
</dbReference>
<keyword evidence="14" id="KW-1185">Reference proteome</keyword>
<evidence type="ECO:0000256" key="4">
    <source>
        <dbReference type="ARBA" id="ARBA00022771"/>
    </source>
</evidence>
<dbReference type="InterPro" id="IPR001841">
    <property type="entry name" value="Znf_RING"/>
</dbReference>
<dbReference type="InterPro" id="IPR001650">
    <property type="entry name" value="Helicase_C-like"/>
</dbReference>
<evidence type="ECO:0000256" key="1">
    <source>
        <dbReference type="ARBA" id="ARBA00007025"/>
    </source>
</evidence>
<dbReference type="InterPro" id="IPR027417">
    <property type="entry name" value="P-loop_NTPase"/>
</dbReference>
<dbReference type="SMART" id="SM00487">
    <property type="entry name" value="DEXDc"/>
    <property type="match status" value="1"/>
</dbReference>
<keyword evidence="4 9" id="KW-0863">Zinc-finger</keyword>
<keyword evidence="6" id="KW-0347">Helicase</keyword>
<comment type="caution">
    <text evidence="13">The sequence shown here is derived from an EMBL/GenBank/DDBJ whole genome shotgun (WGS) entry which is preliminary data.</text>
</comment>
<protein>
    <recommendedName>
        <fullName evidence="15">P-loop containing nucleoside triphosphate hydrolase protein</fullName>
    </recommendedName>
</protein>
<dbReference type="PROSITE" id="PS50089">
    <property type="entry name" value="ZF_RING_2"/>
    <property type="match status" value="1"/>
</dbReference>
<evidence type="ECO:0000313" key="14">
    <source>
        <dbReference type="Proteomes" id="UP000242146"/>
    </source>
</evidence>
<dbReference type="PANTHER" id="PTHR45626">
    <property type="entry name" value="TRANSCRIPTION TERMINATION FACTOR 2-RELATED"/>
    <property type="match status" value="1"/>
</dbReference>
<evidence type="ECO:0000259" key="12">
    <source>
        <dbReference type="PROSITE" id="PS51194"/>
    </source>
</evidence>
<keyword evidence="8" id="KW-0067">ATP-binding</keyword>
<dbReference type="PROSITE" id="PS00518">
    <property type="entry name" value="ZF_RING_1"/>
    <property type="match status" value="1"/>
</dbReference>
<dbReference type="PANTHER" id="PTHR45626:SF16">
    <property type="entry name" value="ATP-DEPENDENT HELICASE ULS1"/>
    <property type="match status" value="1"/>
</dbReference>
<dbReference type="EMBL" id="MCGT01000016">
    <property type="protein sequence ID" value="ORX53054.1"/>
    <property type="molecule type" value="Genomic_DNA"/>
</dbReference>
<accession>A0A1X2GG06</accession>
<evidence type="ECO:0000259" key="11">
    <source>
        <dbReference type="PROSITE" id="PS51192"/>
    </source>
</evidence>
<keyword evidence="7" id="KW-0862">Zinc</keyword>
<evidence type="ECO:0000256" key="9">
    <source>
        <dbReference type="PROSITE-ProRule" id="PRU00175"/>
    </source>
</evidence>
<dbReference type="SMART" id="SM00490">
    <property type="entry name" value="HELICc"/>
    <property type="match status" value="1"/>
</dbReference>
<evidence type="ECO:0000256" key="5">
    <source>
        <dbReference type="ARBA" id="ARBA00022801"/>
    </source>
</evidence>
<dbReference type="GO" id="GO:0005737">
    <property type="term" value="C:cytoplasm"/>
    <property type="evidence" value="ECO:0007669"/>
    <property type="project" value="TreeGrafter"/>
</dbReference>
<dbReference type="SMART" id="SM00184">
    <property type="entry name" value="RING"/>
    <property type="match status" value="1"/>
</dbReference>
<dbReference type="InterPro" id="IPR049730">
    <property type="entry name" value="SNF2/RAD54-like_C"/>
</dbReference>
<dbReference type="InterPro" id="IPR014001">
    <property type="entry name" value="Helicase_ATP-bd"/>
</dbReference>
<evidence type="ECO:0000259" key="10">
    <source>
        <dbReference type="PROSITE" id="PS50089"/>
    </source>
</evidence>
<dbReference type="SUPFAM" id="SSF57850">
    <property type="entry name" value="RING/U-box"/>
    <property type="match status" value="1"/>
</dbReference>
<comment type="similarity">
    <text evidence="1">Belongs to the SNF2/RAD54 helicase family.</text>
</comment>
<evidence type="ECO:0000313" key="13">
    <source>
        <dbReference type="EMBL" id="ORX53054.1"/>
    </source>
</evidence>
<dbReference type="InterPro" id="IPR013083">
    <property type="entry name" value="Znf_RING/FYVE/PHD"/>
</dbReference>
<evidence type="ECO:0000256" key="3">
    <source>
        <dbReference type="ARBA" id="ARBA00022741"/>
    </source>
</evidence>
<dbReference type="GO" id="GO:0000724">
    <property type="term" value="P:double-strand break repair via homologous recombination"/>
    <property type="evidence" value="ECO:0007669"/>
    <property type="project" value="TreeGrafter"/>
</dbReference>
<keyword evidence="5" id="KW-0378">Hydrolase</keyword>
<evidence type="ECO:0008006" key="15">
    <source>
        <dbReference type="Google" id="ProtNLM"/>
    </source>
</evidence>
<organism evidence="13 14">
    <name type="scientific">Hesseltinella vesiculosa</name>
    <dbReference type="NCBI Taxonomy" id="101127"/>
    <lineage>
        <taxon>Eukaryota</taxon>
        <taxon>Fungi</taxon>
        <taxon>Fungi incertae sedis</taxon>
        <taxon>Mucoromycota</taxon>
        <taxon>Mucoromycotina</taxon>
        <taxon>Mucoromycetes</taxon>
        <taxon>Mucorales</taxon>
        <taxon>Cunninghamellaceae</taxon>
        <taxon>Hesseltinella</taxon>
    </lineage>
</organism>
<evidence type="ECO:0000256" key="6">
    <source>
        <dbReference type="ARBA" id="ARBA00022806"/>
    </source>
</evidence>
<proteinExistence type="inferred from homology"/>
<dbReference type="InterPro" id="IPR038718">
    <property type="entry name" value="SNF2-like_sf"/>
</dbReference>
<feature type="domain" description="RING-type" evidence="10">
    <location>
        <begin position="404"/>
        <end position="450"/>
    </location>
</feature>
<evidence type="ECO:0000256" key="7">
    <source>
        <dbReference type="ARBA" id="ARBA00022833"/>
    </source>
</evidence>
<reference evidence="13 14" key="1">
    <citation type="submission" date="2016-07" db="EMBL/GenBank/DDBJ databases">
        <title>Pervasive Adenine N6-methylation of Active Genes in Fungi.</title>
        <authorList>
            <consortium name="DOE Joint Genome Institute"/>
            <person name="Mondo S.J."/>
            <person name="Dannebaum R.O."/>
            <person name="Kuo R.C."/>
            <person name="Labutti K."/>
            <person name="Haridas S."/>
            <person name="Kuo A."/>
            <person name="Salamov A."/>
            <person name="Ahrendt S.R."/>
            <person name="Lipzen A."/>
            <person name="Sullivan W."/>
            <person name="Andreopoulos W.B."/>
            <person name="Clum A."/>
            <person name="Lindquist E."/>
            <person name="Daum C."/>
            <person name="Ramamoorthy G.K."/>
            <person name="Gryganskyi A."/>
            <person name="Culley D."/>
            <person name="Magnuson J.K."/>
            <person name="James T.Y."/>
            <person name="O'Malley M.A."/>
            <person name="Stajich J.E."/>
            <person name="Spatafora J.W."/>
            <person name="Visel A."/>
            <person name="Grigoriev I.V."/>
        </authorList>
    </citation>
    <scope>NUCLEOTIDE SEQUENCE [LARGE SCALE GENOMIC DNA]</scope>
    <source>
        <strain evidence="13 14">NRRL 3301</strain>
    </source>
</reference>
<feature type="domain" description="Helicase C-terminal" evidence="12">
    <location>
        <begin position="496"/>
        <end position="657"/>
    </location>
</feature>
<dbReference type="Pfam" id="PF13445">
    <property type="entry name" value="zf-RING_UBOX"/>
    <property type="match status" value="1"/>
</dbReference>
<dbReference type="SUPFAM" id="SSF52540">
    <property type="entry name" value="P-loop containing nucleoside triphosphate hydrolases"/>
    <property type="match status" value="2"/>
</dbReference>
<dbReference type="CDD" id="cd18793">
    <property type="entry name" value="SF2_C_SNF"/>
    <property type="match status" value="1"/>
</dbReference>
<evidence type="ECO:0000256" key="2">
    <source>
        <dbReference type="ARBA" id="ARBA00022723"/>
    </source>
</evidence>
<feature type="domain" description="Helicase ATP-binding" evidence="11">
    <location>
        <begin position="58"/>
        <end position="248"/>
    </location>
</feature>
<dbReference type="Gene3D" id="3.30.40.10">
    <property type="entry name" value="Zinc/RING finger domain, C3HC4 (zinc finger)"/>
    <property type="match status" value="1"/>
</dbReference>
<dbReference type="InterPro" id="IPR027370">
    <property type="entry name" value="Znf-RING_euk"/>
</dbReference>
<dbReference type="InterPro" id="IPR000330">
    <property type="entry name" value="SNF2_N"/>
</dbReference>